<name>A0A4C1ZLG1_EUMVA</name>
<proteinExistence type="predicted"/>
<dbReference type="Proteomes" id="UP000299102">
    <property type="component" value="Unassembled WGS sequence"/>
</dbReference>
<dbReference type="EMBL" id="BGZK01001902">
    <property type="protein sequence ID" value="GBP88043.1"/>
    <property type="molecule type" value="Genomic_DNA"/>
</dbReference>
<gene>
    <name evidence="2" type="ORF">EVAR_60055_1</name>
</gene>
<keyword evidence="3" id="KW-1185">Reference proteome</keyword>
<evidence type="ECO:0000313" key="2">
    <source>
        <dbReference type="EMBL" id="GBP88043.1"/>
    </source>
</evidence>
<evidence type="ECO:0000313" key="3">
    <source>
        <dbReference type="Proteomes" id="UP000299102"/>
    </source>
</evidence>
<evidence type="ECO:0000256" key="1">
    <source>
        <dbReference type="SAM" id="MobiDB-lite"/>
    </source>
</evidence>
<feature type="region of interest" description="Disordered" evidence="1">
    <location>
        <begin position="70"/>
        <end position="126"/>
    </location>
</feature>
<accession>A0A4C1ZLG1</accession>
<dbReference type="AlphaFoldDB" id="A0A4C1ZLG1"/>
<reference evidence="2 3" key="1">
    <citation type="journal article" date="2019" name="Commun. Biol.">
        <title>The bagworm genome reveals a unique fibroin gene that provides high tensile strength.</title>
        <authorList>
            <person name="Kono N."/>
            <person name="Nakamura H."/>
            <person name="Ohtoshi R."/>
            <person name="Tomita M."/>
            <person name="Numata K."/>
            <person name="Arakawa K."/>
        </authorList>
    </citation>
    <scope>NUCLEOTIDE SEQUENCE [LARGE SCALE GENOMIC DNA]</scope>
</reference>
<organism evidence="2 3">
    <name type="scientific">Eumeta variegata</name>
    <name type="common">Bagworm moth</name>
    <name type="synonym">Eumeta japonica</name>
    <dbReference type="NCBI Taxonomy" id="151549"/>
    <lineage>
        <taxon>Eukaryota</taxon>
        <taxon>Metazoa</taxon>
        <taxon>Ecdysozoa</taxon>
        <taxon>Arthropoda</taxon>
        <taxon>Hexapoda</taxon>
        <taxon>Insecta</taxon>
        <taxon>Pterygota</taxon>
        <taxon>Neoptera</taxon>
        <taxon>Endopterygota</taxon>
        <taxon>Lepidoptera</taxon>
        <taxon>Glossata</taxon>
        <taxon>Ditrysia</taxon>
        <taxon>Tineoidea</taxon>
        <taxon>Psychidae</taxon>
        <taxon>Oiketicinae</taxon>
        <taxon>Eumeta</taxon>
    </lineage>
</organism>
<sequence length="151" mass="16367">MYRLGRADPTTGRDCIWAGAGRPPRMSRGRFVTNRSAFGTEPYGSTSPLRLRNGVSYDLAKRLTARPSRWTPLGCCADRDGGQKENEAKEKEIAGGGDEEKKGRDAHGRPGRGTAPDGAVRSLRGTAQGARVRPIYISLAAVRRSARVDIQ</sequence>
<feature type="compositionally biased region" description="Basic and acidic residues" evidence="1">
    <location>
        <begin position="77"/>
        <end position="108"/>
    </location>
</feature>
<comment type="caution">
    <text evidence="2">The sequence shown here is derived from an EMBL/GenBank/DDBJ whole genome shotgun (WGS) entry which is preliminary data.</text>
</comment>
<protein>
    <submittedName>
        <fullName evidence="2">Uncharacterized protein</fullName>
    </submittedName>
</protein>